<sequence length="157" mass="16948">MGPILWILHFFLDVLQACVLQDLPAVARYVVLSEAAVAVLALAFYALAPPTILQYCEQAQDEARSLLAHSAASPSSGSGPSPGTSDAGDTQDGPLSIMISRLNALNEERSTIQHAVWDLSDSPISRVLLSCPWFFKALKLLYSYHVICAGHQDFCSS</sequence>
<feature type="compositionally biased region" description="Low complexity" evidence="1">
    <location>
        <begin position="70"/>
        <end position="88"/>
    </location>
</feature>
<dbReference type="KEGG" id="scm:SCHCO_02617829"/>
<dbReference type="InParanoid" id="D8Q3A3"/>
<evidence type="ECO:0000256" key="1">
    <source>
        <dbReference type="SAM" id="MobiDB-lite"/>
    </source>
</evidence>
<reference evidence="3 4" key="1">
    <citation type="journal article" date="2010" name="Nat. Biotechnol.">
        <title>Genome sequence of the model mushroom Schizophyllum commune.</title>
        <authorList>
            <person name="Ohm R.A."/>
            <person name="de Jong J.F."/>
            <person name="Lugones L.G."/>
            <person name="Aerts A."/>
            <person name="Kothe E."/>
            <person name="Stajich J.E."/>
            <person name="de Vries R.P."/>
            <person name="Record E."/>
            <person name="Levasseur A."/>
            <person name="Baker S.E."/>
            <person name="Bartholomew K.A."/>
            <person name="Coutinho P.M."/>
            <person name="Erdmann S."/>
            <person name="Fowler T.J."/>
            <person name="Gathman A.C."/>
            <person name="Lombard V."/>
            <person name="Henrissat B."/>
            <person name="Knabe N."/>
            <person name="Kuees U."/>
            <person name="Lilly W.W."/>
            <person name="Lindquist E."/>
            <person name="Lucas S."/>
            <person name="Magnuson J.K."/>
            <person name="Piumi F."/>
            <person name="Raudaskoski M."/>
            <person name="Salamov A."/>
            <person name="Schmutz J."/>
            <person name="Schwarze F.W.M.R."/>
            <person name="vanKuyk P.A."/>
            <person name="Horton J.S."/>
            <person name="Grigoriev I.V."/>
            <person name="Woesten H.A.B."/>
        </authorList>
    </citation>
    <scope>NUCLEOTIDE SEQUENCE [LARGE SCALE GENOMIC DNA]</scope>
    <source>
        <strain evidence="4">H4-8 / FGSC 9210</strain>
    </source>
</reference>
<dbReference type="OrthoDB" id="10406029at2759"/>
<dbReference type="EMBL" id="GL377305">
    <property type="protein sequence ID" value="EFI97649.1"/>
    <property type="molecule type" value="Genomic_DNA"/>
</dbReference>
<gene>
    <name evidence="3" type="ORF">SCHCODRAFT_107757</name>
</gene>
<dbReference type="Proteomes" id="UP000007431">
    <property type="component" value="Unassembled WGS sequence"/>
</dbReference>
<name>D8Q3A3_SCHCM</name>
<keyword evidence="2" id="KW-0732">Signal</keyword>
<feature type="signal peptide" evidence="2">
    <location>
        <begin position="1"/>
        <end position="17"/>
    </location>
</feature>
<evidence type="ECO:0000313" key="4">
    <source>
        <dbReference type="Proteomes" id="UP000007431"/>
    </source>
</evidence>
<feature type="region of interest" description="Disordered" evidence="1">
    <location>
        <begin position="69"/>
        <end position="90"/>
    </location>
</feature>
<proteinExistence type="predicted"/>
<evidence type="ECO:0000313" key="3">
    <source>
        <dbReference type="EMBL" id="EFI97649.1"/>
    </source>
</evidence>
<protein>
    <submittedName>
        <fullName evidence="3">Uncharacterized protein</fullName>
    </submittedName>
</protein>
<dbReference type="VEuPathDB" id="FungiDB:SCHCODRAFT_02617829"/>
<dbReference type="HOGENOM" id="CLU_1678944_0_0_1"/>
<keyword evidence="4" id="KW-1185">Reference proteome</keyword>
<organism evidence="4">
    <name type="scientific">Schizophyllum commune (strain H4-8 / FGSC 9210)</name>
    <name type="common">Split gill fungus</name>
    <dbReference type="NCBI Taxonomy" id="578458"/>
    <lineage>
        <taxon>Eukaryota</taxon>
        <taxon>Fungi</taxon>
        <taxon>Dikarya</taxon>
        <taxon>Basidiomycota</taxon>
        <taxon>Agaricomycotina</taxon>
        <taxon>Agaricomycetes</taxon>
        <taxon>Agaricomycetidae</taxon>
        <taxon>Agaricales</taxon>
        <taxon>Schizophyllaceae</taxon>
        <taxon>Schizophyllum</taxon>
    </lineage>
</organism>
<accession>D8Q3A3</accession>
<feature type="non-terminal residue" evidence="3">
    <location>
        <position position="157"/>
    </location>
</feature>
<dbReference type="AlphaFoldDB" id="D8Q3A3"/>
<dbReference type="RefSeq" id="XP_003032552.1">
    <property type="nucleotide sequence ID" value="XM_003032506.1"/>
</dbReference>
<evidence type="ECO:0000256" key="2">
    <source>
        <dbReference type="SAM" id="SignalP"/>
    </source>
</evidence>
<dbReference type="GeneID" id="9590354"/>
<feature type="chain" id="PRO_5003120556" evidence="2">
    <location>
        <begin position="18"/>
        <end position="157"/>
    </location>
</feature>